<organism evidence="1 2">
    <name type="scientific">Solanum tuberosum</name>
    <name type="common">Potato</name>
    <dbReference type="NCBI Taxonomy" id="4113"/>
    <lineage>
        <taxon>Eukaryota</taxon>
        <taxon>Viridiplantae</taxon>
        <taxon>Streptophyta</taxon>
        <taxon>Embryophyta</taxon>
        <taxon>Tracheophyta</taxon>
        <taxon>Spermatophyta</taxon>
        <taxon>Magnoliopsida</taxon>
        <taxon>eudicotyledons</taxon>
        <taxon>Gunneridae</taxon>
        <taxon>Pentapetalae</taxon>
        <taxon>asterids</taxon>
        <taxon>lamiids</taxon>
        <taxon>Solanales</taxon>
        <taxon>Solanaceae</taxon>
        <taxon>Solanoideae</taxon>
        <taxon>Solaneae</taxon>
        <taxon>Solanum</taxon>
    </lineage>
</organism>
<dbReference type="HOGENOM" id="CLU_1799876_0_0_1"/>
<keyword evidence="2" id="KW-1185">Reference proteome</keyword>
<dbReference type="EnsemblPlants" id="PGSC0003DMT400090140">
    <property type="protein sequence ID" value="PGSC0003DMT400090140"/>
    <property type="gene ID" value="PGSC0003DMG400039711"/>
</dbReference>
<name>M1DJR1_SOLTU</name>
<dbReference type="InParanoid" id="M1DJR1"/>
<sequence length="144" mass="16906">MCCRSEGGHHHHDTMVHYVHLHEFDHVVRQQLIDCFRSMWTVNMSEDFFKNGIVNNSGDFKNRPIMLETSVVVADIKSFRDIYRIFQVHQFDLMNNAPREYSSHLTRDFYASYAATLMNFTAETETTERVQKDLASTSDHLTEL</sequence>
<reference evidence="1" key="2">
    <citation type="submission" date="2015-06" db="UniProtKB">
        <authorList>
            <consortium name="EnsemblPlants"/>
        </authorList>
    </citation>
    <scope>IDENTIFICATION</scope>
    <source>
        <strain evidence="1">DM1-3 516 R44</strain>
    </source>
</reference>
<proteinExistence type="predicted"/>
<accession>M1DJR1</accession>
<dbReference type="Proteomes" id="UP000011115">
    <property type="component" value="Unassembled WGS sequence"/>
</dbReference>
<dbReference type="AlphaFoldDB" id="M1DJR1"/>
<reference evidence="2" key="1">
    <citation type="journal article" date="2011" name="Nature">
        <title>Genome sequence and analysis of the tuber crop potato.</title>
        <authorList>
            <consortium name="The Potato Genome Sequencing Consortium"/>
        </authorList>
    </citation>
    <scope>NUCLEOTIDE SEQUENCE [LARGE SCALE GENOMIC DNA]</scope>
    <source>
        <strain evidence="2">cv. DM1-3 516 R44</strain>
    </source>
</reference>
<dbReference type="PaxDb" id="4113-PGSC0003DMT400090140"/>
<evidence type="ECO:0000313" key="2">
    <source>
        <dbReference type="Proteomes" id="UP000011115"/>
    </source>
</evidence>
<protein>
    <submittedName>
        <fullName evidence="1">Uncharacterized protein</fullName>
    </submittedName>
</protein>
<dbReference type="Gramene" id="PGSC0003DMT400090140">
    <property type="protein sequence ID" value="PGSC0003DMT400090140"/>
    <property type="gene ID" value="PGSC0003DMG400039711"/>
</dbReference>
<evidence type="ECO:0000313" key="1">
    <source>
        <dbReference type="EnsemblPlants" id="PGSC0003DMT400090140"/>
    </source>
</evidence>